<keyword evidence="4 7" id="KW-0805">Transcription regulation</keyword>
<dbReference type="PANTHER" id="PTHR34701:SF1">
    <property type="entry name" value="TRANSCRIPTIONAL REGULATOR MRAZ"/>
    <property type="match status" value="1"/>
</dbReference>
<dbReference type="InterPro" id="IPR007159">
    <property type="entry name" value="SpoVT-AbrB_dom"/>
</dbReference>
<evidence type="ECO:0000256" key="5">
    <source>
        <dbReference type="ARBA" id="ARBA00023125"/>
    </source>
</evidence>
<evidence type="ECO:0000313" key="9">
    <source>
        <dbReference type="EMBL" id="SFS17589.1"/>
    </source>
</evidence>
<feature type="domain" description="SpoVT-AbrB" evidence="8">
    <location>
        <begin position="18"/>
        <end position="60"/>
    </location>
</feature>
<dbReference type="NCBIfam" id="TIGR00242">
    <property type="entry name" value="division/cell wall cluster transcriptional repressor MraZ"/>
    <property type="match status" value="1"/>
</dbReference>
<dbReference type="AlphaFoldDB" id="A0AA94L0D3"/>
<dbReference type="InterPro" id="IPR035642">
    <property type="entry name" value="MraZ_N"/>
</dbReference>
<dbReference type="InterPro" id="IPR035644">
    <property type="entry name" value="MraZ_C"/>
</dbReference>
<gene>
    <name evidence="7" type="primary">mraZ</name>
    <name evidence="9" type="ORF">SAMN04487783_2365</name>
</gene>
<organism evidence="9 10">
    <name type="scientific">Agrococcus baldri</name>
    <dbReference type="NCBI Taxonomy" id="153730"/>
    <lineage>
        <taxon>Bacteria</taxon>
        <taxon>Bacillati</taxon>
        <taxon>Actinomycetota</taxon>
        <taxon>Actinomycetes</taxon>
        <taxon>Micrococcales</taxon>
        <taxon>Microbacteriaceae</taxon>
        <taxon>Agrococcus</taxon>
    </lineage>
</organism>
<evidence type="ECO:0000259" key="8">
    <source>
        <dbReference type="PROSITE" id="PS51740"/>
    </source>
</evidence>
<comment type="caution">
    <text evidence="9">The sequence shown here is derived from an EMBL/GenBank/DDBJ whole genome shotgun (WGS) entry which is preliminary data.</text>
</comment>
<evidence type="ECO:0000256" key="6">
    <source>
        <dbReference type="ARBA" id="ARBA00023163"/>
    </source>
</evidence>
<keyword evidence="2 7" id="KW-0963">Cytoplasm</keyword>
<dbReference type="Gene3D" id="3.40.1550.20">
    <property type="entry name" value="Transcriptional regulator MraZ domain"/>
    <property type="match status" value="1"/>
</dbReference>
<evidence type="ECO:0000313" key="10">
    <source>
        <dbReference type="Proteomes" id="UP000198506"/>
    </source>
</evidence>
<dbReference type="Pfam" id="PF02381">
    <property type="entry name" value="MraZ"/>
    <property type="match status" value="2"/>
</dbReference>
<dbReference type="GO" id="GO:0003700">
    <property type="term" value="F:DNA-binding transcription factor activity"/>
    <property type="evidence" value="ECO:0007669"/>
    <property type="project" value="UniProtKB-UniRule"/>
</dbReference>
<proteinExistence type="inferred from homology"/>
<dbReference type="GO" id="GO:0009295">
    <property type="term" value="C:nucleoid"/>
    <property type="evidence" value="ECO:0007669"/>
    <property type="project" value="UniProtKB-SubCell"/>
</dbReference>
<dbReference type="GO" id="GO:2000143">
    <property type="term" value="P:negative regulation of DNA-templated transcription initiation"/>
    <property type="evidence" value="ECO:0007669"/>
    <property type="project" value="TreeGrafter"/>
</dbReference>
<dbReference type="InterPro" id="IPR037914">
    <property type="entry name" value="SpoVT-AbrB_sf"/>
</dbReference>
<dbReference type="InterPro" id="IPR003444">
    <property type="entry name" value="MraZ"/>
</dbReference>
<comment type="subcellular location">
    <subcellularLocation>
        <location evidence="7">Cytoplasm</location>
        <location evidence="7">Nucleoid</location>
    </subcellularLocation>
</comment>
<dbReference type="SUPFAM" id="SSF89447">
    <property type="entry name" value="AbrB/MazE/MraZ-like"/>
    <property type="match status" value="1"/>
</dbReference>
<keyword evidence="5 7" id="KW-0238">DNA-binding</keyword>
<keyword evidence="6 7" id="KW-0804">Transcription</keyword>
<dbReference type="InterPro" id="IPR038619">
    <property type="entry name" value="MraZ_sf"/>
</dbReference>
<dbReference type="EMBL" id="FOZN01000004">
    <property type="protein sequence ID" value="SFS17589.1"/>
    <property type="molecule type" value="Genomic_DNA"/>
</dbReference>
<evidence type="ECO:0000256" key="4">
    <source>
        <dbReference type="ARBA" id="ARBA00023015"/>
    </source>
</evidence>
<dbReference type="CDD" id="cd16320">
    <property type="entry name" value="MraZ_N"/>
    <property type="match status" value="1"/>
</dbReference>
<dbReference type="GO" id="GO:0000976">
    <property type="term" value="F:transcription cis-regulatory region binding"/>
    <property type="evidence" value="ECO:0007669"/>
    <property type="project" value="TreeGrafter"/>
</dbReference>
<dbReference type="HAMAP" id="MF_01008">
    <property type="entry name" value="MraZ"/>
    <property type="match status" value="1"/>
</dbReference>
<keyword evidence="3" id="KW-0677">Repeat</keyword>
<dbReference type="Proteomes" id="UP000198506">
    <property type="component" value="Unassembled WGS sequence"/>
</dbReference>
<dbReference type="GO" id="GO:0005737">
    <property type="term" value="C:cytoplasm"/>
    <property type="evidence" value="ECO:0007669"/>
    <property type="project" value="UniProtKB-UniRule"/>
</dbReference>
<evidence type="ECO:0000256" key="1">
    <source>
        <dbReference type="ARBA" id="ARBA00013860"/>
    </source>
</evidence>
<dbReference type="CDD" id="cd16321">
    <property type="entry name" value="MraZ_C"/>
    <property type="match status" value="1"/>
</dbReference>
<reference evidence="9 10" key="1">
    <citation type="submission" date="2016-10" db="EMBL/GenBank/DDBJ databases">
        <authorList>
            <person name="Varghese N."/>
            <person name="Submissions S."/>
        </authorList>
    </citation>
    <scope>NUCLEOTIDE SEQUENCE [LARGE SCALE GENOMIC DNA]</scope>
    <source>
        <strain evidence="9 10">IAM 15147</strain>
    </source>
</reference>
<comment type="subunit">
    <text evidence="7">Forms oligomers.</text>
</comment>
<comment type="similarity">
    <text evidence="7">Belongs to the MraZ family.</text>
</comment>
<name>A0AA94L0D3_9MICO</name>
<accession>A0AA94L0D3</accession>
<sequence length="156" mass="17299">MLVDLAGRTRGGDVFLGTHTPKLDDKGRVILPAKFRQELEGGLVLTRGQERCIYVFSRAEFERVHEQIRQAPLTSAGARDFLRLFLSGASSEQADSQHRVTIPGNLRDYAGLGRELTVIGAGSRAEIWDTQAWNEYYAAKEADFASTTEEVIPGIF</sequence>
<evidence type="ECO:0000256" key="7">
    <source>
        <dbReference type="HAMAP-Rule" id="MF_01008"/>
    </source>
</evidence>
<protein>
    <recommendedName>
        <fullName evidence="1 7">Transcriptional regulator MraZ</fullName>
    </recommendedName>
</protein>
<evidence type="ECO:0000256" key="3">
    <source>
        <dbReference type="ARBA" id="ARBA00022737"/>
    </source>
</evidence>
<keyword evidence="10" id="KW-1185">Reference proteome</keyword>
<dbReference type="PROSITE" id="PS51740">
    <property type="entry name" value="SPOVT_ABRB"/>
    <property type="match status" value="2"/>
</dbReference>
<dbReference type="InterPro" id="IPR020603">
    <property type="entry name" value="MraZ_dom"/>
</dbReference>
<evidence type="ECO:0000256" key="2">
    <source>
        <dbReference type="ARBA" id="ARBA00022490"/>
    </source>
</evidence>
<dbReference type="PANTHER" id="PTHR34701">
    <property type="entry name" value="TRANSCRIPTIONAL REGULATOR MRAZ"/>
    <property type="match status" value="1"/>
</dbReference>
<feature type="domain" description="SpoVT-AbrB" evidence="8">
    <location>
        <begin position="89"/>
        <end position="132"/>
    </location>
</feature>